<reference evidence="1" key="1">
    <citation type="submission" date="2021-03" db="EMBL/GenBank/DDBJ databases">
        <title>Evolutionary priming and transition to the ectomycorrhizal habit in an iconic lineage of mushroom-forming fungi: is preadaptation a requirement?</title>
        <authorList>
            <consortium name="DOE Joint Genome Institute"/>
            <person name="Looney B.P."/>
            <person name="Miyauchi S."/>
            <person name="Morin E."/>
            <person name="Drula E."/>
            <person name="Courty P.E."/>
            <person name="Chicoki N."/>
            <person name="Fauchery L."/>
            <person name="Kohler A."/>
            <person name="Kuo A."/>
            <person name="LaButti K."/>
            <person name="Pangilinan J."/>
            <person name="Lipzen A."/>
            <person name="Riley R."/>
            <person name="Andreopoulos W."/>
            <person name="He G."/>
            <person name="Johnson J."/>
            <person name="Barry K.W."/>
            <person name="Grigoriev I.V."/>
            <person name="Nagy L."/>
            <person name="Hibbett D."/>
            <person name="Henrissat B."/>
            <person name="Matheny P.B."/>
            <person name="Labbe J."/>
            <person name="Martin A.F."/>
        </authorList>
    </citation>
    <scope>NUCLEOTIDE SEQUENCE</scope>
    <source>
        <strain evidence="1">BPL698</strain>
    </source>
</reference>
<evidence type="ECO:0000313" key="1">
    <source>
        <dbReference type="EMBL" id="KAI9459329.1"/>
    </source>
</evidence>
<accession>A0ACC0U3D5</accession>
<name>A0ACC0U3D5_9AGAM</name>
<gene>
    <name evidence="1" type="ORF">F5148DRAFT_1150856</name>
</gene>
<dbReference type="EMBL" id="JAGFNK010000200">
    <property type="protein sequence ID" value="KAI9459329.1"/>
    <property type="molecule type" value="Genomic_DNA"/>
</dbReference>
<sequence>MTPCDLRETGPALFMNFIDRLLSMGSAVVTMFLPLLYLCTDTGSVSEDDRVCDTSLSESEPCGVSKVLNAGVVCRSREGMRRARSVSNASSRLVVLPSVGRVAAVAAAVYAEAMAARARAVVREGGSAGGRGSWEMEATEKRVRAVARWRGRLYSRWRWDVLTIAREWVTRQEVVDSVVVAARVDEDVRVGGDAMEGEVLCGVVLASAASPVTTGVVAGSDVLSARRRCDICSSEAGACSSFSAGLEAACGAKTSVGEAEATGAAVRETRTGAATEDVEAVGNAEAGTGSAEAVADAGGEETSEGTAADETGAATGDVEAVAGNARDTYS</sequence>
<organism evidence="1 2">
    <name type="scientific">Russula earlei</name>
    <dbReference type="NCBI Taxonomy" id="71964"/>
    <lineage>
        <taxon>Eukaryota</taxon>
        <taxon>Fungi</taxon>
        <taxon>Dikarya</taxon>
        <taxon>Basidiomycota</taxon>
        <taxon>Agaricomycotina</taxon>
        <taxon>Agaricomycetes</taxon>
        <taxon>Russulales</taxon>
        <taxon>Russulaceae</taxon>
        <taxon>Russula</taxon>
    </lineage>
</organism>
<protein>
    <submittedName>
        <fullName evidence="1">Uncharacterized protein</fullName>
    </submittedName>
</protein>
<evidence type="ECO:0000313" key="2">
    <source>
        <dbReference type="Proteomes" id="UP001207468"/>
    </source>
</evidence>
<proteinExistence type="predicted"/>
<dbReference type="Proteomes" id="UP001207468">
    <property type="component" value="Unassembled WGS sequence"/>
</dbReference>
<keyword evidence="2" id="KW-1185">Reference proteome</keyword>
<comment type="caution">
    <text evidence="1">The sequence shown here is derived from an EMBL/GenBank/DDBJ whole genome shotgun (WGS) entry which is preliminary data.</text>
</comment>